<keyword evidence="3" id="KW-1185">Reference proteome</keyword>
<reference evidence="2" key="1">
    <citation type="journal article" date="2014" name="Int. J. Syst. Evol. Microbiol.">
        <title>Complete genome sequence of Corynebacterium casei LMG S-19264T (=DSM 44701T), isolated from a smear-ripened cheese.</title>
        <authorList>
            <consortium name="US DOE Joint Genome Institute (JGI-PGF)"/>
            <person name="Walter F."/>
            <person name="Albersmeier A."/>
            <person name="Kalinowski J."/>
            <person name="Ruckert C."/>
        </authorList>
    </citation>
    <scope>NUCLEOTIDE SEQUENCE</scope>
    <source>
        <strain evidence="2">JCM 4477</strain>
    </source>
</reference>
<evidence type="ECO:0000256" key="1">
    <source>
        <dbReference type="SAM" id="MobiDB-lite"/>
    </source>
</evidence>
<dbReference type="Proteomes" id="UP000630718">
    <property type="component" value="Unassembled WGS sequence"/>
</dbReference>
<gene>
    <name evidence="2" type="ORF">GCM10018772_25560</name>
</gene>
<evidence type="ECO:0000313" key="3">
    <source>
        <dbReference type="Proteomes" id="UP000630718"/>
    </source>
</evidence>
<dbReference type="EMBL" id="BNBI01000005">
    <property type="protein sequence ID" value="GHE99968.1"/>
    <property type="molecule type" value="Genomic_DNA"/>
</dbReference>
<evidence type="ECO:0000313" key="2">
    <source>
        <dbReference type="EMBL" id="GHE99968.1"/>
    </source>
</evidence>
<accession>A0A919AD99</accession>
<proteinExistence type="predicted"/>
<feature type="region of interest" description="Disordered" evidence="1">
    <location>
        <begin position="1"/>
        <end position="109"/>
    </location>
</feature>
<name>A0A919AD99_9ACTN</name>
<protein>
    <submittedName>
        <fullName evidence="2">Uncharacterized protein</fullName>
    </submittedName>
</protein>
<organism evidence="2 3">
    <name type="scientific">Streptomyces fumanus</name>
    <dbReference type="NCBI Taxonomy" id="67302"/>
    <lineage>
        <taxon>Bacteria</taxon>
        <taxon>Bacillati</taxon>
        <taxon>Actinomycetota</taxon>
        <taxon>Actinomycetes</taxon>
        <taxon>Kitasatosporales</taxon>
        <taxon>Streptomycetaceae</taxon>
        <taxon>Streptomyces</taxon>
    </lineage>
</organism>
<sequence length="109" mass="11666">MLWDGPKAPSGVLSYGAGGAGGSVANGTRSRRADAGPRTRTLHAKQTKPPKLAKLAERPERSHRRRYGGRAPGTRAGAHTRRRSSTTVAAVSTRARPPSRAVSYHWTVQ</sequence>
<reference evidence="2" key="2">
    <citation type="submission" date="2020-09" db="EMBL/GenBank/DDBJ databases">
        <authorList>
            <person name="Sun Q."/>
            <person name="Ohkuma M."/>
        </authorList>
    </citation>
    <scope>NUCLEOTIDE SEQUENCE</scope>
    <source>
        <strain evidence="2">JCM 4477</strain>
    </source>
</reference>
<dbReference type="AlphaFoldDB" id="A0A919AD99"/>
<comment type="caution">
    <text evidence="2">The sequence shown here is derived from an EMBL/GenBank/DDBJ whole genome shotgun (WGS) entry which is preliminary data.</text>
</comment>